<name>A0A9D6V6P3_9BACT</name>
<proteinExistence type="predicted"/>
<dbReference type="AlphaFoldDB" id="A0A9D6V6P3"/>
<sequence>MNPLTSSPSCVKYGSDYIAKWAALSVQSHFPRITSPYLVEIIAGLRDRYNIVPDGWELAGSPLIADSLVPIIDPEGK</sequence>
<protein>
    <submittedName>
        <fullName evidence="1">Uncharacterized protein</fullName>
    </submittedName>
</protein>
<comment type="caution">
    <text evidence="1">The sequence shown here is derived from an EMBL/GenBank/DDBJ whole genome shotgun (WGS) entry which is preliminary data.</text>
</comment>
<organism evidence="1 2">
    <name type="scientific">Desulfomonile tiedjei</name>
    <dbReference type="NCBI Taxonomy" id="2358"/>
    <lineage>
        <taxon>Bacteria</taxon>
        <taxon>Pseudomonadati</taxon>
        <taxon>Thermodesulfobacteriota</taxon>
        <taxon>Desulfomonilia</taxon>
        <taxon>Desulfomonilales</taxon>
        <taxon>Desulfomonilaceae</taxon>
        <taxon>Desulfomonile</taxon>
    </lineage>
</organism>
<evidence type="ECO:0000313" key="2">
    <source>
        <dbReference type="Proteomes" id="UP000807825"/>
    </source>
</evidence>
<accession>A0A9D6V6P3</accession>
<gene>
    <name evidence="1" type="ORF">HY912_11235</name>
</gene>
<reference evidence="1" key="1">
    <citation type="submission" date="2020-07" db="EMBL/GenBank/DDBJ databases">
        <title>Huge and variable diversity of episymbiotic CPR bacteria and DPANN archaea in groundwater ecosystems.</title>
        <authorList>
            <person name="He C.Y."/>
            <person name="Keren R."/>
            <person name="Whittaker M."/>
            <person name="Farag I.F."/>
            <person name="Doudna J."/>
            <person name="Cate J.H.D."/>
            <person name="Banfield J.F."/>
        </authorList>
    </citation>
    <scope>NUCLEOTIDE SEQUENCE</scope>
    <source>
        <strain evidence="1">NC_groundwater_1664_Pr3_B-0.1um_52_9</strain>
    </source>
</reference>
<dbReference type="EMBL" id="JACRDE010000301">
    <property type="protein sequence ID" value="MBI5250057.1"/>
    <property type="molecule type" value="Genomic_DNA"/>
</dbReference>
<evidence type="ECO:0000313" key="1">
    <source>
        <dbReference type="EMBL" id="MBI5250057.1"/>
    </source>
</evidence>
<dbReference type="Proteomes" id="UP000807825">
    <property type="component" value="Unassembled WGS sequence"/>
</dbReference>